<comment type="caution">
    <text evidence="7">The sequence shown here is derived from an EMBL/GenBank/DDBJ whole genome shotgun (WGS) entry which is preliminary data.</text>
</comment>
<dbReference type="PANTHER" id="PTHR46720">
    <property type="entry name" value="HYDROXYLASE, PUTATIVE (AFU_ORTHOLOGUE AFUA_3G01460)-RELATED"/>
    <property type="match status" value="1"/>
</dbReference>
<proteinExistence type="inferred from homology"/>
<evidence type="ECO:0000259" key="6">
    <source>
        <dbReference type="Pfam" id="PF01494"/>
    </source>
</evidence>
<dbReference type="AlphaFoldDB" id="A0AAE0NAL5"/>
<keyword evidence="4" id="KW-0560">Oxidoreductase</keyword>
<feature type="domain" description="FAD-binding" evidence="6">
    <location>
        <begin position="8"/>
        <end position="367"/>
    </location>
</feature>
<keyword evidence="8" id="KW-1185">Reference proteome</keyword>
<comment type="similarity">
    <text evidence="1">Belongs to the paxM FAD-dependent monooxygenase family.</text>
</comment>
<keyword evidence="5" id="KW-1133">Transmembrane helix</keyword>
<dbReference type="GO" id="GO:0071949">
    <property type="term" value="F:FAD binding"/>
    <property type="evidence" value="ECO:0007669"/>
    <property type="project" value="InterPro"/>
</dbReference>
<keyword evidence="5" id="KW-0812">Transmembrane</keyword>
<dbReference type="Proteomes" id="UP001287356">
    <property type="component" value="Unassembled WGS sequence"/>
</dbReference>
<reference evidence="7" key="1">
    <citation type="journal article" date="2023" name="Mol. Phylogenet. Evol.">
        <title>Genome-scale phylogeny and comparative genomics of the fungal order Sordariales.</title>
        <authorList>
            <person name="Hensen N."/>
            <person name="Bonometti L."/>
            <person name="Westerberg I."/>
            <person name="Brannstrom I.O."/>
            <person name="Guillou S."/>
            <person name="Cros-Aarteil S."/>
            <person name="Calhoun S."/>
            <person name="Haridas S."/>
            <person name="Kuo A."/>
            <person name="Mondo S."/>
            <person name="Pangilinan J."/>
            <person name="Riley R."/>
            <person name="LaButti K."/>
            <person name="Andreopoulos B."/>
            <person name="Lipzen A."/>
            <person name="Chen C."/>
            <person name="Yan M."/>
            <person name="Daum C."/>
            <person name="Ng V."/>
            <person name="Clum A."/>
            <person name="Steindorff A."/>
            <person name="Ohm R.A."/>
            <person name="Martin F."/>
            <person name="Silar P."/>
            <person name="Natvig D.O."/>
            <person name="Lalanne C."/>
            <person name="Gautier V."/>
            <person name="Ament-Velasquez S.L."/>
            <person name="Kruys A."/>
            <person name="Hutchinson M.I."/>
            <person name="Powell A.J."/>
            <person name="Barry K."/>
            <person name="Miller A.N."/>
            <person name="Grigoriev I.V."/>
            <person name="Debuchy R."/>
            <person name="Gladieux P."/>
            <person name="Hiltunen Thoren M."/>
            <person name="Johannesson H."/>
        </authorList>
    </citation>
    <scope>NUCLEOTIDE SEQUENCE</scope>
    <source>
        <strain evidence="7">CBS 958.72</strain>
    </source>
</reference>
<evidence type="ECO:0000313" key="8">
    <source>
        <dbReference type="Proteomes" id="UP001287356"/>
    </source>
</evidence>
<reference evidence="7" key="2">
    <citation type="submission" date="2023-06" db="EMBL/GenBank/DDBJ databases">
        <authorList>
            <consortium name="Lawrence Berkeley National Laboratory"/>
            <person name="Haridas S."/>
            <person name="Hensen N."/>
            <person name="Bonometti L."/>
            <person name="Westerberg I."/>
            <person name="Brannstrom I.O."/>
            <person name="Guillou S."/>
            <person name="Cros-Aarteil S."/>
            <person name="Calhoun S."/>
            <person name="Kuo A."/>
            <person name="Mondo S."/>
            <person name="Pangilinan J."/>
            <person name="Riley R."/>
            <person name="Labutti K."/>
            <person name="Andreopoulos B."/>
            <person name="Lipzen A."/>
            <person name="Chen C."/>
            <person name="Yanf M."/>
            <person name="Daum C."/>
            <person name="Ng V."/>
            <person name="Clum A."/>
            <person name="Steindorff A."/>
            <person name="Ohm R."/>
            <person name="Martin F."/>
            <person name="Silar P."/>
            <person name="Natvig D."/>
            <person name="Lalanne C."/>
            <person name="Gautier V."/>
            <person name="Ament-Velasquez S.L."/>
            <person name="Kruys A."/>
            <person name="Hutchinson M.I."/>
            <person name="Powell A.J."/>
            <person name="Barry K."/>
            <person name="Miller A.N."/>
            <person name="Grigoriev I.V."/>
            <person name="Debuchy R."/>
            <person name="Gladieux P."/>
            <person name="Thoren M.H."/>
            <person name="Johannesson H."/>
        </authorList>
    </citation>
    <scope>NUCLEOTIDE SEQUENCE</scope>
    <source>
        <strain evidence="7">CBS 958.72</strain>
    </source>
</reference>
<evidence type="ECO:0000256" key="1">
    <source>
        <dbReference type="ARBA" id="ARBA00007992"/>
    </source>
</evidence>
<dbReference type="InterPro" id="IPR036188">
    <property type="entry name" value="FAD/NAD-bd_sf"/>
</dbReference>
<protein>
    <recommendedName>
        <fullName evidence="6">FAD-binding domain-containing protein</fullName>
    </recommendedName>
</protein>
<evidence type="ECO:0000256" key="3">
    <source>
        <dbReference type="ARBA" id="ARBA00022827"/>
    </source>
</evidence>
<dbReference type="InterPro" id="IPR002938">
    <property type="entry name" value="FAD-bd"/>
</dbReference>
<gene>
    <name evidence="7" type="ORF">B0T24DRAFT_656335</name>
</gene>
<dbReference type="EMBL" id="JAULSN010000003">
    <property type="protein sequence ID" value="KAK3376228.1"/>
    <property type="molecule type" value="Genomic_DNA"/>
</dbReference>
<dbReference type="InterPro" id="IPR051104">
    <property type="entry name" value="FAD_monoxygenase"/>
</dbReference>
<accession>A0AAE0NAL5</accession>
<keyword evidence="2" id="KW-0285">Flavoprotein</keyword>
<dbReference type="Pfam" id="PF01494">
    <property type="entry name" value="FAD_binding_3"/>
    <property type="match status" value="1"/>
</dbReference>
<evidence type="ECO:0000256" key="2">
    <source>
        <dbReference type="ARBA" id="ARBA00022630"/>
    </source>
</evidence>
<organism evidence="7 8">
    <name type="scientific">Lasiosphaeria ovina</name>
    <dbReference type="NCBI Taxonomy" id="92902"/>
    <lineage>
        <taxon>Eukaryota</taxon>
        <taxon>Fungi</taxon>
        <taxon>Dikarya</taxon>
        <taxon>Ascomycota</taxon>
        <taxon>Pezizomycotina</taxon>
        <taxon>Sordariomycetes</taxon>
        <taxon>Sordariomycetidae</taxon>
        <taxon>Sordariales</taxon>
        <taxon>Lasiosphaeriaceae</taxon>
        <taxon>Lasiosphaeria</taxon>
    </lineage>
</organism>
<dbReference type="GO" id="GO:0016491">
    <property type="term" value="F:oxidoreductase activity"/>
    <property type="evidence" value="ECO:0007669"/>
    <property type="project" value="UniProtKB-KW"/>
</dbReference>
<keyword evidence="5" id="KW-0472">Membrane</keyword>
<evidence type="ECO:0000256" key="5">
    <source>
        <dbReference type="SAM" id="Phobius"/>
    </source>
</evidence>
<dbReference type="FunFam" id="3.50.50.60:FF:000153">
    <property type="entry name" value="Salicylate hydroxylase, putative"/>
    <property type="match status" value="1"/>
</dbReference>
<sequence length="476" mass="50949">MARAQPQLEVAIVGGGVVGLIMAMGLMKRGIRVVIYEQSREFREIGAGIAFTANAIKCMSLLDPAIVAAVDAVATPNGEDADKPNDYVRFHDGYRWDPADAANTEDKLLGLLHTGYKGFQGCHRAHLLDELVKSIPPSAVAFRKRFVGYADPGPGEKLALQFADGTTAQADAVIGCDGIKSKVRQVVLGADSPAAYPHFSHKVAYRALVPMAAAEPALGTFKARNQHMHTGPGAHLLHFPVAGGTLLNVVAFVADAEPWPLTDAHAQRNMTADATRGDLEAVFAGWCPTVRHVVALLPDKLSKWALFDTHDHPAPTYVRQRVCVAGDAAHASSPHHGGGAGIGVEDALALCTLLEMATGTAAASQADMTALVERAFAVYDVVRRPRSQWLVASSREVCDIYEWSYPPTMADWDKCMAEITARSHRLWYFDIDGMLAELRAGFDGGEAPPTPSSVSSTVFIVCKNASASAPPWYASL</sequence>
<dbReference type="PANTHER" id="PTHR46720:SF3">
    <property type="entry name" value="FAD-BINDING DOMAIN-CONTAINING PROTEIN-RELATED"/>
    <property type="match status" value="1"/>
</dbReference>
<keyword evidence="3" id="KW-0274">FAD</keyword>
<dbReference type="GO" id="GO:0044550">
    <property type="term" value="P:secondary metabolite biosynthetic process"/>
    <property type="evidence" value="ECO:0007669"/>
    <property type="project" value="TreeGrafter"/>
</dbReference>
<dbReference type="SUPFAM" id="SSF54373">
    <property type="entry name" value="FAD-linked reductases, C-terminal domain"/>
    <property type="match status" value="1"/>
</dbReference>
<dbReference type="Gene3D" id="3.50.50.60">
    <property type="entry name" value="FAD/NAD(P)-binding domain"/>
    <property type="match status" value="1"/>
</dbReference>
<dbReference type="PRINTS" id="PR00420">
    <property type="entry name" value="RNGMNOXGNASE"/>
</dbReference>
<feature type="transmembrane region" description="Helical" evidence="5">
    <location>
        <begin position="6"/>
        <end position="26"/>
    </location>
</feature>
<dbReference type="SUPFAM" id="SSF51905">
    <property type="entry name" value="FAD/NAD(P)-binding domain"/>
    <property type="match status" value="1"/>
</dbReference>
<evidence type="ECO:0000256" key="4">
    <source>
        <dbReference type="ARBA" id="ARBA00023002"/>
    </source>
</evidence>
<evidence type="ECO:0000313" key="7">
    <source>
        <dbReference type="EMBL" id="KAK3376228.1"/>
    </source>
</evidence>
<name>A0AAE0NAL5_9PEZI</name>